<proteinExistence type="predicted"/>
<feature type="region of interest" description="Disordered" evidence="1">
    <location>
        <begin position="399"/>
        <end position="419"/>
    </location>
</feature>
<feature type="compositionally biased region" description="Basic residues" evidence="1">
    <location>
        <begin position="410"/>
        <end position="419"/>
    </location>
</feature>
<reference evidence="2" key="1">
    <citation type="submission" date="2019-09" db="EMBL/GenBank/DDBJ databases">
        <title>Draft genome information of white flower Hibiscus syriacus.</title>
        <authorList>
            <person name="Kim Y.-M."/>
        </authorList>
    </citation>
    <scope>NUCLEOTIDE SEQUENCE [LARGE SCALE GENOMIC DNA]</scope>
    <source>
        <strain evidence="2">YM2019G1</strain>
    </source>
</reference>
<name>A0A6A2WK99_HIBSY</name>
<gene>
    <name evidence="2" type="ORF">F3Y22_tig00117000pilonHSYRG00171</name>
</gene>
<evidence type="ECO:0000313" key="2">
    <source>
        <dbReference type="EMBL" id="KAE8656485.1"/>
    </source>
</evidence>
<organism evidence="2 3">
    <name type="scientific">Hibiscus syriacus</name>
    <name type="common">Rose of Sharon</name>
    <dbReference type="NCBI Taxonomy" id="106335"/>
    <lineage>
        <taxon>Eukaryota</taxon>
        <taxon>Viridiplantae</taxon>
        <taxon>Streptophyta</taxon>
        <taxon>Embryophyta</taxon>
        <taxon>Tracheophyta</taxon>
        <taxon>Spermatophyta</taxon>
        <taxon>Magnoliopsida</taxon>
        <taxon>eudicotyledons</taxon>
        <taxon>Gunneridae</taxon>
        <taxon>Pentapetalae</taxon>
        <taxon>rosids</taxon>
        <taxon>malvids</taxon>
        <taxon>Malvales</taxon>
        <taxon>Malvaceae</taxon>
        <taxon>Malvoideae</taxon>
        <taxon>Hibiscus</taxon>
    </lineage>
</organism>
<dbReference type="GO" id="GO:0003677">
    <property type="term" value="F:DNA binding"/>
    <property type="evidence" value="ECO:0007669"/>
    <property type="project" value="UniProtKB-KW"/>
</dbReference>
<dbReference type="AlphaFoldDB" id="A0A6A2WK99"/>
<evidence type="ECO:0000256" key="1">
    <source>
        <dbReference type="SAM" id="MobiDB-lite"/>
    </source>
</evidence>
<dbReference type="Proteomes" id="UP000436088">
    <property type="component" value="Unassembled WGS sequence"/>
</dbReference>
<dbReference type="GO" id="GO:0004386">
    <property type="term" value="F:helicase activity"/>
    <property type="evidence" value="ECO:0007669"/>
    <property type="project" value="UniProtKB-KW"/>
</dbReference>
<sequence>MGCDILLHRDWRSQNEKNRAYISKWLRPSLRMYGSFEKSSDELRSFFSEVKQLSSLAKYDVTSQMKPQSDVAAQTKMQAGKDEKTCNECIDLECNSSKDSRSFEVSSMTLSNEDRDAIMVQETQFVNTGISLASPGSITKDSSCGSTIIQATTKSPDQFSFHPMSTSLNEVPSVCGSKTIFTHEKDANQNTAGNKPRNESPLNLSVCSYIQKRRKSIASPFINIADEEDSVTPAQIPGSMNFEGLANGDMLRRIEFGFETSSAENDYPKESNVPQPLATDNTNFSFSLTVSSKVYLLSLFKGRLLSCDSNTPPTVPVIITDISSVDPRFCHGTLERDREQGIWREEDGYVFKKIMLYHGSVVIRNSEAAENQASKDKVNVSITKKTASLNFIDKFAYSPKQSDLGGWRTTKSKLKLSRR</sequence>
<evidence type="ECO:0000313" key="3">
    <source>
        <dbReference type="Proteomes" id="UP000436088"/>
    </source>
</evidence>
<protein>
    <submittedName>
        <fullName evidence="2">RAD3-like DNA-binding helicase protein, putative isoform 3</fullName>
    </submittedName>
</protein>
<comment type="caution">
    <text evidence="2">The sequence shown here is derived from an EMBL/GenBank/DDBJ whole genome shotgun (WGS) entry which is preliminary data.</text>
</comment>
<dbReference type="EMBL" id="VEPZ02001765">
    <property type="protein sequence ID" value="KAE8656485.1"/>
    <property type="molecule type" value="Genomic_DNA"/>
</dbReference>
<accession>A0A6A2WK99</accession>
<keyword evidence="3" id="KW-1185">Reference proteome</keyword>